<name>A0A2W5B544_9CORY</name>
<dbReference type="InterPro" id="IPR038555">
    <property type="entry name" value="Zincin_1_sf"/>
</dbReference>
<evidence type="ECO:0000313" key="3">
    <source>
        <dbReference type="Proteomes" id="UP000249451"/>
    </source>
</evidence>
<dbReference type="AlphaFoldDB" id="A0A2W5B544"/>
<evidence type="ECO:0008006" key="4">
    <source>
        <dbReference type="Google" id="ProtNLM"/>
    </source>
</evidence>
<gene>
    <name evidence="2" type="ORF">DI609_07760</name>
</gene>
<dbReference type="OMA" id="RTPMFGT"/>
<dbReference type="RefSeq" id="WP_012359727.1">
    <property type="nucleotide sequence ID" value="NZ_CP066064.1"/>
</dbReference>
<accession>A0A2W5B544</accession>
<reference evidence="2 3" key="1">
    <citation type="submission" date="2017-11" db="EMBL/GenBank/DDBJ databases">
        <title>Infants hospitalized years apart are colonized by the same room-sourced microbial strains.</title>
        <authorList>
            <person name="Brooks B."/>
            <person name="Olm M.R."/>
            <person name="Firek B.A."/>
            <person name="Baker R."/>
            <person name="Thomas B.C."/>
            <person name="Morowitz M.J."/>
            <person name="Banfield J.F."/>
        </authorList>
    </citation>
    <scope>NUCLEOTIDE SEQUENCE [LARGE SCALE GENOMIC DNA]</scope>
    <source>
        <strain evidence="2">S2_012_000_R3_87</strain>
    </source>
</reference>
<evidence type="ECO:0000313" key="2">
    <source>
        <dbReference type="EMBL" id="PZO99709.1"/>
    </source>
</evidence>
<comment type="caution">
    <text evidence="2">The sequence shown here is derived from an EMBL/GenBank/DDBJ whole genome shotgun (WGS) entry which is preliminary data.</text>
</comment>
<proteinExistence type="predicted"/>
<sequence>MSHIRRVRNDSRGRGPRGILLPDLPRYRTRSEDFDQAVLDAYERILDRFDDQLASLDLAVDLVPRMRLQHGYTQWPSDVVADGKVPLGRLIPAGVDSSGSPTRPRLIVFRRPVEMRARSKEERADMLRYIVTRLVAHYLNVGPETIDPRFDWDR</sequence>
<dbReference type="Gene3D" id="3.30.2010.20">
    <property type="match status" value="1"/>
</dbReference>
<dbReference type="SUPFAM" id="SSF55486">
    <property type="entry name" value="Metalloproteases ('zincins'), catalytic domain"/>
    <property type="match status" value="1"/>
</dbReference>
<protein>
    <recommendedName>
        <fullName evidence="4">Metallopeptidase family protein</fullName>
    </recommendedName>
</protein>
<dbReference type="Proteomes" id="UP000249451">
    <property type="component" value="Unassembled WGS sequence"/>
</dbReference>
<feature type="region of interest" description="Disordered" evidence="1">
    <location>
        <begin position="1"/>
        <end position="20"/>
    </location>
</feature>
<dbReference type="EMBL" id="QFNY01000177">
    <property type="protein sequence ID" value="PZO99709.1"/>
    <property type="molecule type" value="Genomic_DNA"/>
</dbReference>
<dbReference type="GeneID" id="60605273"/>
<organism evidence="2 3">
    <name type="scientific">Corynebacterium urealyticum</name>
    <dbReference type="NCBI Taxonomy" id="43771"/>
    <lineage>
        <taxon>Bacteria</taxon>
        <taxon>Bacillati</taxon>
        <taxon>Actinomycetota</taxon>
        <taxon>Actinomycetes</taxon>
        <taxon>Mycobacteriales</taxon>
        <taxon>Corynebacteriaceae</taxon>
        <taxon>Corynebacterium</taxon>
    </lineage>
</organism>
<evidence type="ECO:0000256" key="1">
    <source>
        <dbReference type="SAM" id="MobiDB-lite"/>
    </source>
</evidence>
<dbReference type="CDD" id="cd12954">
    <property type="entry name" value="MMP_TTHA0227_like_1"/>
    <property type="match status" value="1"/>
</dbReference>